<evidence type="ECO:0000313" key="1">
    <source>
        <dbReference type="EMBL" id="EGC32348.1"/>
    </source>
</evidence>
<dbReference type="Proteomes" id="UP000001064">
    <property type="component" value="Unassembled WGS sequence"/>
</dbReference>
<dbReference type="OMA" id="DNSTACF"/>
<reference evidence="2" key="1">
    <citation type="journal article" date="2011" name="Genome Biol.">
        <title>Comparative genomics of the social amoebae Dictyostelium discoideum and Dictyostelium purpureum.</title>
        <authorList>
            <consortium name="US DOE Joint Genome Institute (JGI-PGF)"/>
            <person name="Sucgang R."/>
            <person name="Kuo A."/>
            <person name="Tian X."/>
            <person name="Salerno W."/>
            <person name="Parikh A."/>
            <person name="Feasley C.L."/>
            <person name="Dalin E."/>
            <person name="Tu H."/>
            <person name="Huang E."/>
            <person name="Barry K."/>
            <person name="Lindquist E."/>
            <person name="Shapiro H."/>
            <person name="Bruce D."/>
            <person name="Schmutz J."/>
            <person name="Salamov A."/>
            <person name="Fey P."/>
            <person name="Gaudet P."/>
            <person name="Anjard C."/>
            <person name="Babu M.M."/>
            <person name="Basu S."/>
            <person name="Bushmanova Y."/>
            <person name="van der Wel H."/>
            <person name="Katoh-Kurasawa M."/>
            <person name="Dinh C."/>
            <person name="Coutinho P.M."/>
            <person name="Saito T."/>
            <person name="Elias M."/>
            <person name="Schaap P."/>
            <person name="Kay R.R."/>
            <person name="Henrissat B."/>
            <person name="Eichinger L."/>
            <person name="Rivero F."/>
            <person name="Putnam N.H."/>
            <person name="West C.M."/>
            <person name="Loomis W.F."/>
            <person name="Chisholm R.L."/>
            <person name="Shaulsky G."/>
            <person name="Strassmann J.E."/>
            <person name="Queller D.C."/>
            <person name="Kuspa A."/>
            <person name="Grigoriev I.V."/>
        </authorList>
    </citation>
    <scope>NUCLEOTIDE SEQUENCE [LARGE SCALE GENOMIC DNA]</scope>
    <source>
        <strain evidence="2">QSDP1</strain>
    </source>
</reference>
<dbReference type="VEuPathDB" id="AmoebaDB:DICPUDRAFT_155672"/>
<dbReference type="EMBL" id="GL871197">
    <property type="protein sequence ID" value="EGC32348.1"/>
    <property type="molecule type" value="Genomic_DNA"/>
</dbReference>
<gene>
    <name evidence="1" type="ORF">DICPUDRAFT_155672</name>
</gene>
<sequence length="79" mass="8262">MSIIKSISLMNPVNGASSELMLSSSGSVSFSDNNSAWFGNSLGGGSSCGFNPCFNPCSGGNTNIINIDIDIGHRRRRCC</sequence>
<evidence type="ECO:0000313" key="2">
    <source>
        <dbReference type="Proteomes" id="UP000001064"/>
    </source>
</evidence>
<protein>
    <submittedName>
        <fullName evidence="1">Uncharacterized protein</fullName>
    </submittedName>
</protein>
<accession>F0ZUL9</accession>
<dbReference type="AlphaFoldDB" id="F0ZUL9"/>
<dbReference type="InParanoid" id="F0ZUL9"/>
<proteinExistence type="predicted"/>
<dbReference type="RefSeq" id="XP_003291113.1">
    <property type="nucleotide sequence ID" value="XM_003291065.1"/>
</dbReference>
<dbReference type="KEGG" id="dpp:DICPUDRAFT_155672"/>
<keyword evidence="2" id="KW-1185">Reference proteome</keyword>
<name>F0ZUL9_DICPU</name>
<dbReference type="FunCoup" id="F0ZUL9">
    <property type="interactions" value="937"/>
</dbReference>
<organism evidence="1 2">
    <name type="scientific">Dictyostelium purpureum</name>
    <name type="common">Slime mold</name>
    <dbReference type="NCBI Taxonomy" id="5786"/>
    <lineage>
        <taxon>Eukaryota</taxon>
        <taxon>Amoebozoa</taxon>
        <taxon>Evosea</taxon>
        <taxon>Eumycetozoa</taxon>
        <taxon>Dictyostelia</taxon>
        <taxon>Dictyosteliales</taxon>
        <taxon>Dictyosteliaceae</taxon>
        <taxon>Dictyostelium</taxon>
    </lineage>
</organism>
<dbReference type="GeneID" id="10507307"/>